<reference evidence="2" key="1">
    <citation type="journal article" date="2019" name="Int. J. Syst. Evol. Microbiol.">
        <title>The Global Catalogue of Microorganisms (GCM) 10K type strain sequencing project: providing services to taxonomists for standard genome sequencing and annotation.</title>
        <authorList>
            <consortium name="The Broad Institute Genomics Platform"/>
            <consortium name="The Broad Institute Genome Sequencing Center for Infectious Disease"/>
            <person name="Wu L."/>
            <person name="Ma J."/>
        </authorList>
    </citation>
    <scope>NUCLEOTIDE SEQUENCE [LARGE SCALE GENOMIC DNA]</scope>
    <source>
        <strain evidence="2">CECT 7706</strain>
    </source>
</reference>
<accession>A0ABT8CAY5</accession>
<gene>
    <name evidence="1" type="ORF">QWZ15_19150</name>
</gene>
<dbReference type="SUPFAM" id="SSF46785">
    <property type="entry name" value="Winged helix' DNA-binding domain"/>
    <property type="match status" value="1"/>
</dbReference>
<dbReference type="Gene3D" id="1.10.10.10">
    <property type="entry name" value="Winged helix-like DNA-binding domain superfamily/Winged helix DNA-binding domain"/>
    <property type="match status" value="1"/>
</dbReference>
<dbReference type="Proteomes" id="UP001236663">
    <property type="component" value="Unassembled WGS sequence"/>
</dbReference>
<evidence type="ECO:0000313" key="1">
    <source>
        <dbReference type="EMBL" id="MDN3689949.1"/>
    </source>
</evidence>
<protein>
    <submittedName>
        <fullName evidence="1">Uncharacterized protein</fullName>
    </submittedName>
</protein>
<dbReference type="InterPro" id="IPR036388">
    <property type="entry name" value="WH-like_DNA-bd_sf"/>
</dbReference>
<dbReference type="EMBL" id="JAUFQS010000047">
    <property type="protein sequence ID" value="MDN3689949.1"/>
    <property type="molecule type" value="Genomic_DNA"/>
</dbReference>
<evidence type="ECO:0000313" key="2">
    <source>
        <dbReference type="Proteomes" id="UP001236663"/>
    </source>
</evidence>
<comment type="caution">
    <text evidence="1">The sequence shown here is derived from an EMBL/GenBank/DDBJ whole genome shotgun (WGS) entry which is preliminary data.</text>
</comment>
<keyword evidence="2" id="KW-1185">Reference proteome</keyword>
<dbReference type="RefSeq" id="WP_163383521.1">
    <property type="nucleotide sequence ID" value="NZ_JAUFQS010000047.1"/>
</dbReference>
<proteinExistence type="predicted"/>
<sequence>MDYLEEGILVLATMEMAQRKKGSYFNPTDVLRWIYPRDWQLFLEEEKCALTWLQKEGLLDILVNGEPIGANFSLTDPVTIRLK</sequence>
<name>A0ABT8CAY5_9BACT</name>
<organism evidence="1 2">
    <name type="scientific">Cyclobacterium jeungdonense</name>
    <dbReference type="NCBI Taxonomy" id="708087"/>
    <lineage>
        <taxon>Bacteria</taxon>
        <taxon>Pseudomonadati</taxon>
        <taxon>Bacteroidota</taxon>
        <taxon>Cytophagia</taxon>
        <taxon>Cytophagales</taxon>
        <taxon>Cyclobacteriaceae</taxon>
        <taxon>Cyclobacterium</taxon>
    </lineage>
</organism>
<dbReference type="InterPro" id="IPR036390">
    <property type="entry name" value="WH_DNA-bd_sf"/>
</dbReference>